<dbReference type="InterPro" id="IPR012840">
    <property type="entry name" value="NrdG2"/>
</dbReference>
<dbReference type="GO" id="GO:0003824">
    <property type="term" value="F:catalytic activity"/>
    <property type="evidence" value="ECO:0007669"/>
    <property type="project" value="InterPro"/>
</dbReference>
<dbReference type="InterPro" id="IPR013785">
    <property type="entry name" value="Aldolase_TIM"/>
</dbReference>
<dbReference type="AlphaFoldDB" id="A0A1F7WG56"/>
<dbReference type="PANTHER" id="PTHR11228">
    <property type="entry name" value="RADICAL SAM DOMAIN PROTEIN"/>
    <property type="match status" value="1"/>
</dbReference>
<keyword evidence="1" id="KW-0949">S-adenosyl-L-methionine</keyword>
<dbReference type="PROSITE" id="PS51918">
    <property type="entry name" value="RADICAL_SAM"/>
    <property type="match status" value="1"/>
</dbReference>
<evidence type="ECO:0000256" key="3">
    <source>
        <dbReference type="ARBA" id="ARBA00023004"/>
    </source>
</evidence>
<protein>
    <submittedName>
        <fullName evidence="6">Anaerobic ribonucleoside-triphosphate reductase activating protein</fullName>
    </submittedName>
</protein>
<dbReference type="GO" id="GO:0046872">
    <property type="term" value="F:metal ion binding"/>
    <property type="evidence" value="ECO:0007669"/>
    <property type="project" value="UniProtKB-KW"/>
</dbReference>
<evidence type="ECO:0000313" key="6">
    <source>
        <dbReference type="EMBL" id="OGM01158.1"/>
    </source>
</evidence>
<dbReference type="NCBIfam" id="TIGR02495">
    <property type="entry name" value="NrdG2"/>
    <property type="match status" value="1"/>
</dbReference>
<accession>A0A1F7WG56</accession>
<dbReference type="EMBL" id="MGFH01000240">
    <property type="protein sequence ID" value="OGM01158.1"/>
    <property type="molecule type" value="Genomic_DNA"/>
</dbReference>
<proteinExistence type="predicted"/>
<dbReference type="InterPro" id="IPR050377">
    <property type="entry name" value="Radical_SAM_PqqE_MftC-like"/>
</dbReference>
<name>A0A1F7WG56_9BACT</name>
<dbReference type="Proteomes" id="UP000178735">
    <property type="component" value="Unassembled WGS sequence"/>
</dbReference>
<dbReference type="SUPFAM" id="SSF102114">
    <property type="entry name" value="Radical SAM enzymes"/>
    <property type="match status" value="1"/>
</dbReference>
<evidence type="ECO:0000313" key="7">
    <source>
        <dbReference type="Proteomes" id="UP000178735"/>
    </source>
</evidence>
<dbReference type="SFLD" id="SFLDG01094">
    <property type="entry name" value="Uncharacterised_Radical_SAM_Su"/>
    <property type="match status" value="1"/>
</dbReference>
<evidence type="ECO:0000256" key="4">
    <source>
        <dbReference type="ARBA" id="ARBA00023014"/>
    </source>
</evidence>
<dbReference type="InterPro" id="IPR058240">
    <property type="entry name" value="rSAM_sf"/>
</dbReference>
<comment type="caution">
    <text evidence="6">The sequence shown here is derived from an EMBL/GenBank/DDBJ whole genome shotgun (WGS) entry which is preliminary data.</text>
</comment>
<dbReference type="Pfam" id="PF04055">
    <property type="entry name" value="Radical_SAM"/>
    <property type="match status" value="1"/>
</dbReference>
<dbReference type="SFLD" id="SFLDG01067">
    <property type="entry name" value="SPASM/twitch_domain_containing"/>
    <property type="match status" value="1"/>
</dbReference>
<dbReference type="Gene3D" id="3.20.20.70">
    <property type="entry name" value="Aldolase class I"/>
    <property type="match status" value="1"/>
</dbReference>
<sequence length="201" mass="23045">MDETKCLEIGIYGYQPSSFCDYPHKSASVFFTSGCNMSCSYCHNINIMNSGRLLSPEEVYSCLRHAVTNRLSDAIVVSGGEPTLQGENLKHFLRFIRQTCSKSVKLDTNGTNYGLLKEIFEEKLVDFVAMDVKGRFDGYEKFCYSSNPDHLYKTVDLILKSGVKHEFRCTVGEEFDKKDFHFINSYFPDIKLQQYRSVKVN</sequence>
<dbReference type="InterPro" id="IPR007197">
    <property type="entry name" value="rSAM"/>
</dbReference>
<dbReference type="SFLD" id="SFLDS00029">
    <property type="entry name" value="Radical_SAM"/>
    <property type="match status" value="1"/>
</dbReference>
<evidence type="ECO:0000259" key="5">
    <source>
        <dbReference type="PROSITE" id="PS51918"/>
    </source>
</evidence>
<evidence type="ECO:0000256" key="2">
    <source>
        <dbReference type="ARBA" id="ARBA00022723"/>
    </source>
</evidence>
<evidence type="ECO:0000256" key="1">
    <source>
        <dbReference type="ARBA" id="ARBA00022691"/>
    </source>
</evidence>
<organism evidence="6 7">
    <name type="scientific">Candidatus Wallbacteria bacterium GWC2_49_35</name>
    <dbReference type="NCBI Taxonomy" id="1817813"/>
    <lineage>
        <taxon>Bacteria</taxon>
        <taxon>Candidatus Walliibacteriota</taxon>
    </lineage>
</organism>
<keyword evidence="3" id="KW-0408">Iron</keyword>
<dbReference type="STRING" id="1817813.A2008_14040"/>
<keyword evidence="2" id="KW-0479">Metal-binding</keyword>
<feature type="domain" description="Radical SAM core" evidence="5">
    <location>
        <begin position="21"/>
        <end position="201"/>
    </location>
</feature>
<gene>
    <name evidence="6" type="ORF">A2008_14040</name>
</gene>
<dbReference type="CDD" id="cd01335">
    <property type="entry name" value="Radical_SAM"/>
    <property type="match status" value="1"/>
</dbReference>
<dbReference type="PANTHER" id="PTHR11228:SF27">
    <property type="entry name" value="GLYCYL-RADICAL ENZYME ACTIVATING ENZYME MJ1227-RELATED"/>
    <property type="match status" value="1"/>
</dbReference>
<dbReference type="GO" id="GO:0051536">
    <property type="term" value="F:iron-sulfur cluster binding"/>
    <property type="evidence" value="ECO:0007669"/>
    <property type="project" value="UniProtKB-KW"/>
</dbReference>
<reference evidence="6 7" key="1">
    <citation type="journal article" date="2016" name="Nat. Commun.">
        <title>Thousands of microbial genomes shed light on interconnected biogeochemical processes in an aquifer system.</title>
        <authorList>
            <person name="Anantharaman K."/>
            <person name="Brown C.T."/>
            <person name="Hug L.A."/>
            <person name="Sharon I."/>
            <person name="Castelle C.J."/>
            <person name="Probst A.J."/>
            <person name="Thomas B.C."/>
            <person name="Singh A."/>
            <person name="Wilkins M.J."/>
            <person name="Karaoz U."/>
            <person name="Brodie E.L."/>
            <person name="Williams K.H."/>
            <person name="Hubbard S.S."/>
            <person name="Banfield J.F."/>
        </authorList>
    </citation>
    <scope>NUCLEOTIDE SEQUENCE [LARGE SCALE GENOMIC DNA]</scope>
</reference>
<keyword evidence="4" id="KW-0411">Iron-sulfur</keyword>